<dbReference type="EMBL" id="JAAWVT010000001">
    <property type="protein sequence ID" value="NKG19278.1"/>
    <property type="molecule type" value="Genomic_DNA"/>
</dbReference>
<dbReference type="Pfam" id="PF01042">
    <property type="entry name" value="Ribonuc_L-PSP"/>
    <property type="match status" value="1"/>
</dbReference>
<dbReference type="PANTHER" id="PTHR11803:SF39">
    <property type="entry name" value="2-IMINOBUTANOATE_2-IMINOPROPANOATE DEAMINASE"/>
    <property type="match status" value="1"/>
</dbReference>
<name>A0ABX1FZA5_9MICC</name>
<protein>
    <recommendedName>
        <fullName evidence="3">RidA family protein</fullName>
    </recommendedName>
</protein>
<evidence type="ECO:0000313" key="2">
    <source>
        <dbReference type="Proteomes" id="UP000746595"/>
    </source>
</evidence>
<keyword evidence="2" id="KW-1185">Reference proteome</keyword>
<dbReference type="Proteomes" id="UP000746595">
    <property type="component" value="Unassembled WGS sequence"/>
</dbReference>
<accession>A0ABX1FZA5</accession>
<dbReference type="Gene3D" id="3.30.1330.40">
    <property type="entry name" value="RutC-like"/>
    <property type="match status" value="1"/>
</dbReference>
<dbReference type="PANTHER" id="PTHR11803">
    <property type="entry name" value="2-IMINOBUTANOATE/2-IMINOPROPANOATE DEAMINASE RIDA"/>
    <property type="match status" value="1"/>
</dbReference>
<organism evidence="1 2">
    <name type="scientific">Paeniglutamicibacter terrestris</name>
    <dbReference type="NCBI Taxonomy" id="2723403"/>
    <lineage>
        <taxon>Bacteria</taxon>
        <taxon>Bacillati</taxon>
        <taxon>Actinomycetota</taxon>
        <taxon>Actinomycetes</taxon>
        <taxon>Micrococcales</taxon>
        <taxon>Micrococcaceae</taxon>
        <taxon>Paeniglutamicibacter</taxon>
    </lineage>
</organism>
<reference evidence="1 2" key="1">
    <citation type="submission" date="2020-04" db="EMBL/GenBank/DDBJ databases">
        <title>Paeniglutamicibacter sp. ANT13_2, a novel actinomycete isolated from sediment in Antarctica.</title>
        <authorList>
            <person name="Sakdapetsiri C."/>
            <person name="Pinyakong O."/>
        </authorList>
    </citation>
    <scope>NUCLEOTIDE SEQUENCE [LARGE SCALE GENOMIC DNA]</scope>
    <source>
        <strain evidence="1 2">ANT13_2</strain>
    </source>
</reference>
<dbReference type="SUPFAM" id="SSF55298">
    <property type="entry name" value="YjgF-like"/>
    <property type="match status" value="1"/>
</dbReference>
<dbReference type="InterPro" id="IPR035959">
    <property type="entry name" value="RutC-like_sf"/>
</dbReference>
<evidence type="ECO:0000313" key="1">
    <source>
        <dbReference type="EMBL" id="NKG19278.1"/>
    </source>
</evidence>
<dbReference type="RefSeq" id="WP_168150273.1">
    <property type="nucleotide sequence ID" value="NZ_JAAWVT010000001.1"/>
</dbReference>
<sequence>MKNHHFSPALHQSTAPFSHLVRDGDTGYVSGIIGQRPEDGALVSDDIAEQCTAMLRNVETLLEELGLTLANLLRTTIYLTDYKDFGVINDIYAAALKAPYPARTTLQVAGLPLGAKVQIDAVVTMNEHVDLS</sequence>
<proteinExistence type="predicted"/>
<evidence type="ECO:0008006" key="3">
    <source>
        <dbReference type="Google" id="ProtNLM"/>
    </source>
</evidence>
<comment type="caution">
    <text evidence="1">The sequence shown here is derived from an EMBL/GenBank/DDBJ whole genome shotgun (WGS) entry which is preliminary data.</text>
</comment>
<dbReference type="CDD" id="cd00448">
    <property type="entry name" value="YjgF_YER057c_UK114_family"/>
    <property type="match status" value="1"/>
</dbReference>
<gene>
    <name evidence="1" type="ORF">HED64_00990</name>
</gene>
<dbReference type="InterPro" id="IPR006175">
    <property type="entry name" value="YjgF/YER057c/UK114"/>
</dbReference>